<evidence type="ECO:0000313" key="2">
    <source>
        <dbReference type="EMBL" id="CAE7232105.1"/>
    </source>
</evidence>
<dbReference type="GO" id="GO:0051295">
    <property type="term" value="P:establishment of meiotic spindle localization"/>
    <property type="evidence" value="ECO:0007669"/>
    <property type="project" value="TreeGrafter"/>
</dbReference>
<feature type="region of interest" description="Disordered" evidence="1">
    <location>
        <begin position="1"/>
        <end position="125"/>
    </location>
</feature>
<reference evidence="2" key="1">
    <citation type="submission" date="2021-02" db="EMBL/GenBank/DDBJ databases">
        <authorList>
            <person name="Dougan E. K."/>
            <person name="Rhodes N."/>
            <person name="Thang M."/>
            <person name="Chan C."/>
        </authorList>
    </citation>
    <scope>NUCLEOTIDE SEQUENCE</scope>
</reference>
<feature type="region of interest" description="Disordered" evidence="1">
    <location>
        <begin position="140"/>
        <end position="183"/>
    </location>
</feature>
<dbReference type="GO" id="GO:0005516">
    <property type="term" value="F:calmodulin binding"/>
    <property type="evidence" value="ECO:0007669"/>
    <property type="project" value="TreeGrafter"/>
</dbReference>
<dbReference type="PROSITE" id="PS50096">
    <property type="entry name" value="IQ"/>
    <property type="match status" value="10"/>
</dbReference>
<keyword evidence="3" id="KW-1185">Reference proteome</keyword>
<dbReference type="OrthoDB" id="441406at2759"/>
<dbReference type="InterPro" id="IPR051185">
    <property type="entry name" value="ASPM"/>
</dbReference>
<protein>
    <submittedName>
        <fullName evidence="2">ASPM protein</fullName>
    </submittedName>
</protein>
<dbReference type="Proteomes" id="UP000601435">
    <property type="component" value="Unassembled WGS sequence"/>
</dbReference>
<organism evidence="2 3">
    <name type="scientific">Symbiodinium necroappetens</name>
    <dbReference type="NCBI Taxonomy" id="1628268"/>
    <lineage>
        <taxon>Eukaryota</taxon>
        <taxon>Sar</taxon>
        <taxon>Alveolata</taxon>
        <taxon>Dinophyceae</taxon>
        <taxon>Suessiales</taxon>
        <taxon>Symbiodiniaceae</taxon>
        <taxon>Symbiodinium</taxon>
    </lineage>
</organism>
<proteinExistence type="predicted"/>
<dbReference type="Gene3D" id="1.20.5.190">
    <property type="match status" value="4"/>
</dbReference>
<accession>A0A812KY39</accession>
<feature type="compositionally biased region" description="Basic and acidic residues" evidence="1">
    <location>
        <begin position="140"/>
        <end position="159"/>
    </location>
</feature>
<dbReference type="PANTHER" id="PTHR22706">
    <property type="entry name" value="ASSEMBLY FACTOR FOR SPINDLE MICROTUBULES"/>
    <property type="match status" value="1"/>
</dbReference>
<evidence type="ECO:0000313" key="3">
    <source>
        <dbReference type="Proteomes" id="UP000601435"/>
    </source>
</evidence>
<dbReference type="GO" id="GO:0000278">
    <property type="term" value="P:mitotic cell cycle"/>
    <property type="evidence" value="ECO:0007669"/>
    <property type="project" value="TreeGrafter"/>
</dbReference>
<dbReference type="AlphaFoldDB" id="A0A812KY39"/>
<comment type="caution">
    <text evidence="2">The sequence shown here is derived from an EMBL/GenBank/DDBJ whole genome shotgun (WGS) entry which is preliminary data.</text>
</comment>
<feature type="compositionally biased region" description="Basic and acidic residues" evidence="1">
    <location>
        <begin position="21"/>
        <end position="48"/>
    </location>
</feature>
<feature type="compositionally biased region" description="Basic and acidic residues" evidence="1">
    <location>
        <begin position="55"/>
        <end position="70"/>
    </location>
</feature>
<name>A0A812KY39_9DINO</name>
<dbReference type="GO" id="GO:0000922">
    <property type="term" value="C:spindle pole"/>
    <property type="evidence" value="ECO:0007669"/>
    <property type="project" value="TreeGrafter"/>
</dbReference>
<dbReference type="Pfam" id="PF00612">
    <property type="entry name" value="IQ"/>
    <property type="match status" value="9"/>
</dbReference>
<dbReference type="SUPFAM" id="SSF52540">
    <property type="entry name" value="P-loop containing nucleoside triphosphate hydrolases"/>
    <property type="match status" value="1"/>
</dbReference>
<dbReference type="SMART" id="SM00015">
    <property type="entry name" value="IQ"/>
    <property type="match status" value="14"/>
</dbReference>
<dbReference type="PANTHER" id="PTHR22706:SF2">
    <property type="entry name" value="SFI1 SPINDLE BODY DOMAIN-CONTAINING PROTEIN"/>
    <property type="match status" value="1"/>
</dbReference>
<sequence>MPTCLPVQSHGPGSAQGVAGDAREDLTTRKPRDLPAGEPVDERTERSSLGRALRLGREHAKAQEYQRLVEKLCAPPAQPAGPRRPRGGASSRKNAVKNAPAAPRRPATGFDGDGNEATRSPSPPLVVHRHYHHHYHHHYVLEDGSRPGTEERSHAREDTGWTSNAHAPEAGAKDEDAKSAEMQHFHRHTHVAEEITARARKLHDAACEAQLGHSHQQGARHPDGESPALDGVPQNIAEIVDASRTGLQVARTKRAAPNDFRPNRMIKGSTRTSRVLQRSCAWNTTHNRDQVMQGRQFSALEQQKHEFMRKVAAERIQRTWRAWYKYCQDNSDWLVTTWIAATMIQARWRCYHVKRKKLDKASTTIQRIIRAFLVRRLLSKRRKAIVIQRHARGVITRNRLRAKHRAAVKAQSLIRGFLGRRRVKKKRLGMDQLALTIQCAVRCHQARRRVQVRRDAAADAKARVAGAVNIQRIYRGIQGKSQALQKLEEYNTAMEQHRAATKLQAMARRDAAIKRVDKIRLDKFEEMNKAATTIRKLWKGKKTRRKYQQLMEEFARHVDNVITIQRYARGFLVRLRMWRQAVRAEEELWASLEIQRVWRGYLGRVKWEAKYEEVWQKEMAAAMIERNIRGWLARAKVGRIRRRIARAEFEHARKRFRAAQRIQALVRGVLVRIRFVRRYARCRTAAVRIQRVARGHALRKRLWRQVKAQKATYIEAHARGFLVKRRRLHLIARVMRIQRVWRRWLEKSPEDRDAAMAWILALHGMSPSVPLDILPAATNP</sequence>
<gene>
    <name evidence="2" type="primary">ASPM</name>
    <name evidence="2" type="ORF">SNEC2469_LOCUS3654</name>
</gene>
<dbReference type="InterPro" id="IPR000048">
    <property type="entry name" value="IQ_motif_EF-hand-BS"/>
</dbReference>
<evidence type="ECO:0000256" key="1">
    <source>
        <dbReference type="SAM" id="MobiDB-lite"/>
    </source>
</evidence>
<dbReference type="EMBL" id="CAJNJA010008043">
    <property type="protein sequence ID" value="CAE7232105.1"/>
    <property type="molecule type" value="Genomic_DNA"/>
</dbReference>
<dbReference type="InterPro" id="IPR027417">
    <property type="entry name" value="P-loop_NTPase"/>
</dbReference>
<dbReference type="GO" id="GO:0007051">
    <property type="term" value="P:spindle organization"/>
    <property type="evidence" value="ECO:0007669"/>
    <property type="project" value="TreeGrafter"/>
</dbReference>
<feature type="compositionally biased region" description="Basic and acidic residues" evidence="1">
    <location>
        <begin position="171"/>
        <end position="183"/>
    </location>
</feature>